<feature type="transmembrane region" description="Helical" evidence="5">
    <location>
        <begin position="200"/>
        <end position="221"/>
    </location>
</feature>
<evidence type="ECO:0000256" key="5">
    <source>
        <dbReference type="SAM" id="Phobius"/>
    </source>
</evidence>
<organism evidence="6">
    <name type="scientific">Polynucleobacter sp. UK-FUSCHL-C3</name>
    <dbReference type="NCBI Taxonomy" id="2955208"/>
    <lineage>
        <taxon>Bacteria</taxon>
        <taxon>Pseudomonadati</taxon>
        <taxon>Pseudomonadota</taxon>
        <taxon>Betaproteobacteria</taxon>
        <taxon>Burkholderiales</taxon>
        <taxon>Burkholderiaceae</taxon>
        <taxon>Polynucleobacter</taxon>
    </lineage>
</organism>
<keyword evidence="2 5" id="KW-0812">Transmembrane</keyword>
<evidence type="ECO:0000256" key="2">
    <source>
        <dbReference type="ARBA" id="ARBA00022692"/>
    </source>
</evidence>
<sequence>MMGEVIRSLGLALVGTMHPKMLWLSFRPFLIVSIFWGCVIWLIWSPALELLRTFLTASIFTSWIQNALEMVGFDEARAWIAPLFLVMLLIPVIAISLLVFIAFSTVPAVVESVVKQGAYKDLERLQGGSFMGSFFYTLWSALICLALVLLTLPVWWIPPLVAIFPPLLWGWLTMRLMSYDVLANHASSLEREQLLETHRWTLLGMGVVAGMFGAVPTFFWATSALALVLFPFVSFIALWIYSLIFIFAALWFSHYLLNALKQLRDAQHAREEAKTIDTTANIITNQAGSTNSGVIDG</sequence>
<keyword evidence="4 5" id="KW-0472">Membrane</keyword>
<feature type="transmembrane region" description="Helical" evidence="5">
    <location>
        <begin position="21"/>
        <end position="44"/>
    </location>
</feature>
<keyword evidence="3 5" id="KW-1133">Transmembrane helix</keyword>
<reference evidence="6" key="1">
    <citation type="submission" date="2022-06" db="EMBL/GenBank/DDBJ databases">
        <title>New Polynucleobacter species.</title>
        <authorList>
            <person name="Hahn M.W."/>
        </authorList>
    </citation>
    <scope>NUCLEOTIDE SEQUENCE</scope>
    <source>
        <strain evidence="6">UK-FUSCHL-C3</strain>
    </source>
</reference>
<evidence type="ECO:0000313" key="6">
    <source>
        <dbReference type="EMBL" id="XCC58441.1"/>
    </source>
</evidence>
<feature type="transmembrane region" description="Helical" evidence="5">
    <location>
        <begin position="130"/>
        <end position="150"/>
    </location>
</feature>
<dbReference type="EMBL" id="CP099959">
    <property type="protein sequence ID" value="XCC58441.1"/>
    <property type="molecule type" value="Genomic_DNA"/>
</dbReference>
<dbReference type="InterPro" id="IPR059112">
    <property type="entry name" value="CysZ/EI24"/>
</dbReference>
<dbReference type="AlphaFoldDB" id="A0AAU8A4Y3"/>
<dbReference type="Pfam" id="PF07264">
    <property type="entry name" value="EI24"/>
    <property type="match status" value="1"/>
</dbReference>
<dbReference type="RefSeq" id="WP_353439677.1">
    <property type="nucleotide sequence ID" value="NZ_CP099959.1"/>
</dbReference>
<feature type="transmembrane region" description="Helical" evidence="5">
    <location>
        <begin position="156"/>
        <end position="179"/>
    </location>
</feature>
<gene>
    <name evidence="6" type="ORF">NKE59_03910</name>
</gene>
<comment type="subcellular location">
    <subcellularLocation>
        <location evidence="1">Membrane</location>
        <topology evidence="1">Multi-pass membrane protein</topology>
    </subcellularLocation>
</comment>
<feature type="transmembrane region" description="Helical" evidence="5">
    <location>
        <begin position="79"/>
        <end position="110"/>
    </location>
</feature>
<feature type="transmembrane region" description="Helical" evidence="5">
    <location>
        <begin position="227"/>
        <end position="252"/>
    </location>
</feature>
<evidence type="ECO:0000256" key="4">
    <source>
        <dbReference type="ARBA" id="ARBA00023136"/>
    </source>
</evidence>
<protein>
    <submittedName>
        <fullName evidence="6">EI24 domain-containing protein</fullName>
    </submittedName>
</protein>
<name>A0AAU8A4Y3_9BURK</name>
<evidence type="ECO:0000256" key="1">
    <source>
        <dbReference type="ARBA" id="ARBA00004141"/>
    </source>
</evidence>
<accession>A0AAU8A4Y3</accession>
<proteinExistence type="predicted"/>
<evidence type="ECO:0000256" key="3">
    <source>
        <dbReference type="ARBA" id="ARBA00022989"/>
    </source>
</evidence>